<keyword evidence="1" id="KW-0472">Membrane</keyword>
<evidence type="ECO:0000313" key="2">
    <source>
        <dbReference type="EMBL" id="GAA5184496.1"/>
    </source>
</evidence>
<accession>A0ABP9RQD4</accession>
<gene>
    <name evidence="2" type="ORF">GCM10023322_26120</name>
</gene>
<sequence length="235" mass="25252">MTRLQFARFHRPRRAGQPWFTRLLALWVAAMLATIGFIAAHPGGAWAADQPNSLTIRGTGLAKPISIRAAGQQDLFNALLRQVSWMVGQPGDPINPDPSKLGPQYTLTVYVGSAAAQLYELYPQAPGGPRAHRPANQPNGATSEAWFYASVAMPDALAAAGVPLPQPSASRADGMLEDPAGFVPVVTTTAALSLGLGTASRDIGRTVMLWMVTPLLILLMLFAAARRSRRRYARR</sequence>
<dbReference type="RefSeq" id="WP_345629269.1">
    <property type="nucleotide sequence ID" value="NZ_BAABJQ010000006.1"/>
</dbReference>
<evidence type="ECO:0000313" key="3">
    <source>
        <dbReference type="Proteomes" id="UP001501570"/>
    </source>
</evidence>
<dbReference type="Proteomes" id="UP001501570">
    <property type="component" value="Unassembled WGS sequence"/>
</dbReference>
<protein>
    <submittedName>
        <fullName evidence="2">Uncharacterized protein</fullName>
    </submittedName>
</protein>
<organism evidence="2 3">
    <name type="scientific">Rugosimonospora acidiphila</name>
    <dbReference type="NCBI Taxonomy" id="556531"/>
    <lineage>
        <taxon>Bacteria</taxon>
        <taxon>Bacillati</taxon>
        <taxon>Actinomycetota</taxon>
        <taxon>Actinomycetes</taxon>
        <taxon>Micromonosporales</taxon>
        <taxon>Micromonosporaceae</taxon>
        <taxon>Rugosimonospora</taxon>
    </lineage>
</organism>
<evidence type="ECO:0000256" key="1">
    <source>
        <dbReference type="SAM" id="Phobius"/>
    </source>
</evidence>
<name>A0ABP9RQD4_9ACTN</name>
<reference evidence="3" key="1">
    <citation type="journal article" date="2019" name="Int. J. Syst. Evol. Microbiol.">
        <title>The Global Catalogue of Microorganisms (GCM) 10K type strain sequencing project: providing services to taxonomists for standard genome sequencing and annotation.</title>
        <authorList>
            <consortium name="The Broad Institute Genomics Platform"/>
            <consortium name="The Broad Institute Genome Sequencing Center for Infectious Disease"/>
            <person name="Wu L."/>
            <person name="Ma J."/>
        </authorList>
    </citation>
    <scope>NUCLEOTIDE SEQUENCE [LARGE SCALE GENOMIC DNA]</scope>
    <source>
        <strain evidence="3">JCM 18304</strain>
    </source>
</reference>
<keyword evidence="3" id="KW-1185">Reference proteome</keyword>
<proteinExistence type="predicted"/>
<keyword evidence="1" id="KW-0812">Transmembrane</keyword>
<feature type="transmembrane region" description="Helical" evidence="1">
    <location>
        <begin position="207"/>
        <end position="225"/>
    </location>
</feature>
<dbReference type="EMBL" id="BAABJQ010000006">
    <property type="protein sequence ID" value="GAA5184496.1"/>
    <property type="molecule type" value="Genomic_DNA"/>
</dbReference>
<keyword evidence="1" id="KW-1133">Transmembrane helix</keyword>
<comment type="caution">
    <text evidence="2">The sequence shown here is derived from an EMBL/GenBank/DDBJ whole genome shotgun (WGS) entry which is preliminary data.</text>
</comment>